<protein>
    <recommendedName>
        <fullName evidence="3">Type VI secretion system-associated protein</fullName>
    </recommendedName>
</protein>
<dbReference type="Proteomes" id="UP000182229">
    <property type="component" value="Unassembled WGS sequence"/>
</dbReference>
<dbReference type="Pfam" id="PF05936">
    <property type="entry name" value="T6SS_VasE"/>
    <property type="match status" value="2"/>
</dbReference>
<dbReference type="NCBIfam" id="TIGR03353">
    <property type="entry name" value="VI_chp_4"/>
    <property type="match status" value="1"/>
</dbReference>
<dbReference type="AlphaFoldDB" id="A0A1L9BDF1"/>
<evidence type="ECO:0000313" key="1">
    <source>
        <dbReference type="EMBL" id="OJH40281.1"/>
    </source>
</evidence>
<evidence type="ECO:0000313" key="2">
    <source>
        <dbReference type="Proteomes" id="UP000182229"/>
    </source>
</evidence>
<organism evidence="1 2">
    <name type="scientific">Cystobacter ferrugineus</name>
    <dbReference type="NCBI Taxonomy" id="83449"/>
    <lineage>
        <taxon>Bacteria</taxon>
        <taxon>Pseudomonadati</taxon>
        <taxon>Myxococcota</taxon>
        <taxon>Myxococcia</taxon>
        <taxon>Myxococcales</taxon>
        <taxon>Cystobacterineae</taxon>
        <taxon>Archangiaceae</taxon>
        <taxon>Cystobacter</taxon>
    </lineage>
</organism>
<dbReference type="PANTHER" id="PTHR35566">
    <property type="entry name" value="BLR3599 PROTEIN"/>
    <property type="match status" value="1"/>
</dbReference>
<gene>
    <name evidence="1" type="ORF">BON30_14665</name>
</gene>
<dbReference type="EMBL" id="MPIN01000003">
    <property type="protein sequence ID" value="OJH40281.1"/>
    <property type="molecule type" value="Genomic_DNA"/>
</dbReference>
<comment type="caution">
    <text evidence="1">The sequence shown here is derived from an EMBL/GenBank/DDBJ whole genome shotgun (WGS) entry which is preliminary data.</text>
</comment>
<keyword evidence="2" id="KW-1185">Reference proteome</keyword>
<dbReference type="STRING" id="83449.BON30_14665"/>
<reference evidence="1 2" key="2">
    <citation type="submission" date="2016-12" db="EMBL/GenBank/DDBJ databases">
        <title>Draft Genome Sequence of Cystobacter ferrugineus Strain Cbfe23.</title>
        <authorList>
            <person name="Akbar S."/>
            <person name="Dowd S.E."/>
            <person name="Stevens D.C."/>
        </authorList>
    </citation>
    <scope>NUCLEOTIDE SEQUENCE [LARGE SCALE GENOMIC DNA]</scope>
    <source>
        <strain evidence="1 2">Cbfe23</strain>
    </source>
</reference>
<reference evidence="2" key="1">
    <citation type="submission" date="2016-11" db="EMBL/GenBank/DDBJ databases">
        <authorList>
            <person name="Shukria A."/>
            <person name="Stevens D.C."/>
        </authorList>
    </citation>
    <scope>NUCLEOTIDE SEQUENCE [LARGE SCALE GENOMIC DNA]</scope>
    <source>
        <strain evidence="2">Cbfe23</strain>
    </source>
</reference>
<dbReference type="RefSeq" id="WP_071898914.1">
    <property type="nucleotide sequence ID" value="NZ_MPIN01000003.1"/>
</dbReference>
<accession>A0A1L9BDF1</accession>
<proteinExistence type="predicted"/>
<dbReference type="InterPro" id="IPR010263">
    <property type="entry name" value="T6SS_TssK"/>
</dbReference>
<dbReference type="PANTHER" id="PTHR35566:SF1">
    <property type="entry name" value="TYPE VI SECRETION SYSTEM BASEPLATE COMPONENT TSSK1"/>
    <property type="match status" value="1"/>
</dbReference>
<dbReference type="OrthoDB" id="9775333at2"/>
<sequence length="417" mass="47338">MEPHKLARVRWQVGQTLLPDHFRAQEGALLGEAQRYARLSGLPLLGIGALELNPILLAEGTLALSSLSAVLPGGYLVEVPGNATVAPFSLEETGRSRLTVYLHLLRETRGADGLSLYAEDPPDLERALHVLELSAEPVVDGMISSLALAGLARDEHGQWRLSREQLPPLLQVGPHPFLAELFTQMDGLLEQAHGQLRTSIRDGYVRGDRLSNARRALCAVRQLQALRVDMRHGIYPPTYHLFEALRRLYFETCCYLEAEPEEELPPYIHEEPGPGLLRWMELLERGFRPQTSQRSYRPFELRNGRFQLSPLPQDKPAPNDFYLLVRRHERDKPRSMEGVRLASPLRLSVVRRQALKGIPYRHVPYPSFPHSFDADIDWYQLTPENEEWQAAVREDGIAFSDTPAFVGAQVFLFWRRA</sequence>
<evidence type="ECO:0008006" key="3">
    <source>
        <dbReference type="Google" id="ProtNLM"/>
    </source>
</evidence>
<name>A0A1L9BDF1_9BACT</name>